<dbReference type="Gene3D" id="3.40.50.1980">
    <property type="entry name" value="Nitrogenase molybdenum iron protein domain"/>
    <property type="match status" value="2"/>
</dbReference>
<dbReference type="EMBL" id="CP060204">
    <property type="protein sequence ID" value="QNH55066.1"/>
    <property type="molecule type" value="Genomic_DNA"/>
</dbReference>
<evidence type="ECO:0000313" key="5">
    <source>
        <dbReference type="Proteomes" id="UP000515480"/>
    </source>
</evidence>
<accession>A0A7G7VLS3</accession>
<dbReference type="PANTHER" id="PTHR30535">
    <property type="entry name" value="VITAMIN B12-BINDING PROTEIN"/>
    <property type="match status" value="1"/>
</dbReference>
<feature type="chain" id="PRO_5028927070" evidence="2">
    <location>
        <begin position="30"/>
        <end position="354"/>
    </location>
</feature>
<evidence type="ECO:0000256" key="1">
    <source>
        <dbReference type="ARBA" id="ARBA00008814"/>
    </source>
</evidence>
<reference evidence="4 5" key="1">
    <citation type="submission" date="2020-07" db="EMBL/GenBank/DDBJ databases">
        <title>Complete genome and description of Selenomonas timonensis sp. nov., a new bacterium isolated from a gingivitis subject.</title>
        <authorList>
            <person name="Antezack A."/>
        </authorList>
    </citation>
    <scope>NUCLEOTIDE SEQUENCE [LARGE SCALE GENOMIC DNA]</scope>
    <source>
        <strain evidence="4 5">Marseille-Q3039</strain>
    </source>
</reference>
<keyword evidence="2" id="KW-0732">Signal</keyword>
<dbReference type="PANTHER" id="PTHR30535:SF34">
    <property type="entry name" value="MOLYBDATE-BINDING PROTEIN MOLA"/>
    <property type="match status" value="1"/>
</dbReference>
<organism evidence="4 5">
    <name type="scientific">Selenomonas timonae</name>
    <dbReference type="NCBI Taxonomy" id="2754044"/>
    <lineage>
        <taxon>Bacteria</taxon>
        <taxon>Bacillati</taxon>
        <taxon>Bacillota</taxon>
        <taxon>Negativicutes</taxon>
        <taxon>Selenomonadales</taxon>
        <taxon>Selenomonadaceae</taxon>
        <taxon>Selenomonas</taxon>
    </lineage>
</organism>
<dbReference type="KEGG" id="stim:H1B31_03790"/>
<dbReference type="Pfam" id="PF01497">
    <property type="entry name" value="Peripla_BP_2"/>
    <property type="match status" value="1"/>
</dbReference>
<name>A0A7G7VLS3_9FIRM</name>
<protein>
    <submittedName>
        <fullName evidence="4">ABC transporter substrate-binding protein</fullName>
    </submittedName>
</protein>
<evidence type="ECO:0000259" key="3">
    <source>
        <dbReference type="PROSITE" id="PS50983"/>
    </source>
</evidence>
<gene>
    <name evidence="4" type="ORF">H1B31_03790</name>
</gene>
<feature type="signal peptide" evidence="2">
    <location>
        <begin position="1"/>
        <end position="29"/>
    </location>
</feature>
<evidence type="ECO:0000256" key="2">
    <source>
        <dbReference type="SAM" id="SignalP"/>
    </source>
</evidence>
<sequence length="354" mass="38990">MYAMKKNLIALLALVMMVAALVGCGTENAAQGKQDATRTVTDIDGTEVTIPTNVERIADLWHANNQVVLLLGGADRLVTTTKNVQGLPWFAQVYPRIKEISAPVKGTDVNWEEVEKEKPQVVLASSKEQIETARKNGYAAVHVNFATYDGLRKTVKITGDVLGGDAVKNAETYLSYLDEKTKFTDERTKKLSDAERPVVLHIVGGDDLFKVDGVETIIDEWIRYGGGRNAITAKGPQIKTTIEEVLKADPDIIIIGGTQSAKGIEAIKNDPQWSSLKAVKNGRIYANPVGTFNWDRYSAESALQLLWAAQTIQPQLFADVDLVKETVDFYKRFLHYDLSEADAQRIIKGEAPAK</sequence>
<comment type="similarity">
    <text evidence="1">Belongs to the bacterial solute-binding protein 8 family.</text>
</comment>
<dbReference type="InterPro" id="IPR050902">
    <property type="entry name" value="ABC_Transporter_SBP"/>
</dbReference>
<dbReference type="AlphaFoldDB" id="A0A7G7VLS3"/>
<dbReference type="SUPFAM" id="SSF53807">
    <property type="entry name" value="Helical backbone' metal receptor"/>
    <property type="match status" value="1"/>
</dbReference>
<dbReference type="PROSITE" id="PS51257">
    <property type="entry name" value="PROKAR_LIPOPROTEIN"/>
    <property type="match status" value="1"/>
</dbReference>
<keyword evidence="5" id="KW-1185">Reference proteome</keyword>
<dbReference type="Proteomes" id="UP000515480">
    <property type="component" value="Chromosome"/>
</dbReference>
<dbReference type="Gene3D" id="1.20.58.2180">
    <property type="match status" value="1"/>
</dbReference>
<dbReference type="CDD" id="cd01142">
    <property type="entry name" value="TroA_e"/>
    <property type="match status" value="1"/>
</dbReference>
<proteinExistence type="inferred from homology"/>
<dbReference type="InterPro" id="IPR002491">
    <property type="entry name" value="ABC_transptr_periplasmic_BD"/>
</dbReference>
<feature type="domain" description="Fe/B12 periplasmic-binding" evidence="3">
    <location>
        <begin position="56"/>
        <end position="320"/>
    </location>
</feature>
<evidence type="ECO:0000313" key="4">
    <source>
        <dbReference type="EMBL" id="QNH55066.1"/>
    </source>
</evidence>
<dbReference type="PROSITE" id="PS50983">
    <property type="entry name" value="FE_B12_PBP"/>
    <property type="match status" value="1"/>
</dbReference>